<feature type="compositionally biased region" description="Low complexity" evidence="1">
    <location>
        <begin position="306"/>
        <end position="326"/>
    </location>
</feature>
<feature type="compositionally biased region" description="Polar residues" evidence="1">
    <location>
        <begin position="343"/>
        <end position="352"/>
    </location>
</feature>
<feature type="region of interest" description="Disordered" evidence="1">
    <location>
        <begin position="228"/>
        <end position="251"/>
    </location>
</feature>
<organism evidence="2 3">
    <name type="scientific">Mycena maculata</name>
    <dbReference type="NCBI Taxonomy" id="230809"/>
    <lineage>
        <taxon>Eukaryota</taxon>
        <taxon>Fungi</taxon>
        <taxon>Dikarya</taxon>
        <taxon>Basidiomycota</taxon>
        <taxon>Agaricomycotina</taxon>
        <taxon>Agaricomycetes</taxon>
        <taxon>Agaricomycetidae</taxon>
        <taxon>Agaricales</taxon>
        <taxon>Marasmiineae</taxon>
        <taxon>Mycenaceae</taxon>
        <taxon>Mycena</taxon>
    </lineage>
</organism>
<feature type="region of interest" description="Disordered" evidence="1">
    <location>
        <begin position="303"/>
        <end position="368"/>
    </location>
</feature>
<keyword evidence="3" id="KW-1185">Reference proteome</keyword>
<comment type="caution">
    <text evidence="2">The sequence shown here is derived from an EMBL/GenBank/DDBJ whole genome shotgun (WGS) entry which is preliminary data.</text>
</comment>
<dbReference type="Proteomes" id="UP001215280">
    <property type="component" value="Unassembled WGS sequence"/>
</dbReference>
<feature type="region of interest" description="Disordered" evidence="1">
    <location>
        <begin position="418"/>
        <end position="439"/>
    </location>
</feature>
<dbReference type="EMBL" id="JARJLG010000030">
    <property type="protein sequence ID" value="KAJ7767430.1"/>
    <property type="molecule type" value="Genomic_DNA"/>
</dbReference>
<proteinExistence type="predicted"/>
<sequence length="439" mass="48309">MTEELTNFTDAISNNYKLDVENRMELHSFLQLGNDLSFPPLKIALVQHATSLQTQQMVREVLTVCTTLHKIVKSVEDRAAASFTDDQILEIRSACKFVLFDHTRVHFDNDAIVKAATAYLKKHKNTNGFKDAFGASNKGREKALGKAVRDAASYAKALVRNAILASMPGNKRDGVGAGLTALVTSLAKKCTGLSENATTKEAIWCAILRHIVREDPRLAGLLNSDELQDAPPVLPARPPKRNRDGVAKQGRAADGNDFFSIIEDEFKKMRLGMGDDWKGSEWVKFIDYIIGQERSLWPSDTLPLIPQAQGAPPSSTSASGSSRSAGLTGVYATRPRAPDALPLQSSSRSNTRSAHRLGSDSHAGPGPSRMLYPDDIHHLPGISFSLFAWYQAYLYFDRSWREAAIGLKYFQRSSNTLETRDGSSLRLPPIQESSPSFSE</sequence>
<accession>A0AAD7JNZ2</accession>
<evidence type="ECO:0000313" key="2">
    <source>
        <dbReference type="EMBL" id="KAJ7767430.1"/>
    </source>
</evidence>
<dbReference type="AlphaFoldDB" id="A0AAD7JNZ2"/>
<evidence type="ECO:0000256" key="1">
    <source>
        <dbReference type="SAM" id="MobiDB-lite"/>
    </source>
</evidence>
<gene>
    <name evidence="2" type="ORF">DFH07DRAFT_1058495</name>
</gene>
<reference evidence="2" key="1">
    <citation type="submission" date="2023-03" db="EMBL/GenBank/DDBJ databases">
        <title>Massive genome expansion in bonnet fungi (Mycena s.s.) driven by repeated elements and novel gene families across ecological guilds.</title>
        <authorList>
            <consortium name="Lawrence Berkeley National Laboratory"/>
            <person name="Harder C.B."/>
            <person name="Miyauchi S."/>
            <person name="Viragh M."/>
            <person name="Kuo A."/>
            <person name="Thoen E."/>
            <person name="Andreopoulos B."/>
            <person name="Lu D."/>
            <person name="Skrede I."/>
            <person name="Drula E."/>
            <person name="Henrissat B."/>
            <person name="Morin E."/>
            <person name="Kohler A."/>
            <person name="Barry K."/>
            <person name="LaButti K."/>
            <person name="Morin E."/>
            <person name="Salamov A."/>
            <person name="Lipzen A."/>
            <person name="Mereny Z."/>
            <person name="Hegedus B."/>
            <person name="Baldrian P."/>
            <person name="Stursova M."/>
            <person name="Weitz H."/>
            <person name="Taylor A."/>
            <person name="Grigoriev I.V."/>
            <person name="Nagy L.G."/>
            <person name="Martin F."/>
            <person name="Kauserud H."/>
        </authorList>
    </citation>
    <scope>NUCLEOTIDE SEQUENCE</scope>
    <source>
        <strain evidence="2">CBHHK188m</strain>
    </source>
</reference>
<protein>
    <submittedName>
        <fullName evidence="2">Uncharacterized protein</fullName>
    </submittedName>
</protein>
<name>A0AAD7JNZ2_9AGAR</name>
<evidence type="ECO:0000313" key="3">
    <source>
        <dbReference type="Proteomes" id="UP001215280"/>
    </source>
</evidence>